<dbReference type="SMART" id="SM01091">
    <property type="entry name" value="CorC_HlyC"/>
    <property type="match status" value="1"/>
</dbReference>
<dbReference type="InterPro" id="IPR046342">
    <property type="entry name" value="CBS_dom_sf"/>
</dbReference>
<evidence type="ECO:0000256" key="11">
    <source>
        <dbReference type="SAM" id="Phobius"/>
    </source>
</evidence>
<comment type="subcellular location">
    <subcellularLocation>
        <location evidence="1">Cell membrane</location>
        <topology evidence="1">Multi-pass membrane protein</topology>
    </subcellularLocation>
</comment>
<evidence type="ECO:0000256" key="8">
    <source>
        <dbReference type="ARBA" id="ARBA00023136"/>
    </source>
</evidence>
<protein>
    <recommendedName>
        <fullName evidence="16">Hemolysin-like protein</fullName>
    </recommendedName>
</protein>
<dbReference type="Pfam" id="PF01595">
    <property type="entry name" value="CNNM"/>
    <property type="match status" value="1"/>
</dbReference>
<feature type="transmembrane region" description="Helical" evidence="11">
    <location>
        <begin position="176"/>
        <end position="198"/>
    </location>
</feature>
<keyword evidence="5" id="KW-0677">Repeat</keyword>
<keyword evidence="8 10" id="KW-0472">Membrane</keyword>
<dbReference type="Gene3D" id="3.30.465.10">
    <property type="match status" value="1"/>
</dbReference>
<evidence type="ECO:0000313" key="15">
    <source>
        <dbReference type="Proteomes" id="UP000052012"/>
    </source>
</evidence>
<evidence type="ECO:0000256" key="4">
    <source>
        <dbReference type="ARBA" id="ARBA00022692"/>
    </source>
</evidence>
<dbReference type="PATRIC" id="fig|1423781.4.peg.888"/>
<dbReference type="PROSITE" id="PS51371">
    <property type="entry name" value="CBS"/>
    <property type="match status" value="2"/>
</dbReference>
<dbReference type="STRING" id="1423781.FD06_GL000854"/>
<comment type="caution">
    <text evidence="14">The sequence shown here is derived from an EMBL/GenBank/DDBJ whole genome shotgun (WGS) entry which is preliminary data.</text>
</comment>
<dbReference type="InterPro" id="IPR002550">
    <property type="entry name" value="CNNM"/>
</dbReference>
<name>A0A0R2AQW0_9LACO</name>
<dbReference type="InterPro" id="IPR000644">
    <property type="entry name" value="CBS_dom"/>
</dbReference>
<dbReference type="Gene3D" id="3.10.580.10">
    <property type="entry name" value="CBS-domain"/>
    <property type="match status" value="1"/>
</dbReference>
<dbReference type="GO" id="GO:0050660">
    <property type="term" value="F:flavin adenine dinucleotide binding"/>
    <property type="evidence" value="ECO:0007669"/>
    <property type="project" value="InterPro"/>
</dbReference>
<feature type="domain" description="CNNM transmembrane" evidence="13">
    <location>
        <begin position="36"/>
        <end position="243"/>
    </location>
</feature>
<feature type="transmembrane region" description="Helical" evidence="11">
    <location>
        <begin position="104"/>
        <end position="129"/>
    </location>
</feature>
<dbReference type="GO" id="GO:0005886">
    <property type="term" value="C:plasma membrane"/>
    <property type="evidence" value="ECO:0007669"/>
    <property type="project" value="UniProtKB-SubCell"/>
</dbReference>
<feature type="domain" description="CBS" evidence="12">
    <location>
        <begin position="262"/>
        <end position="326"/>
    </location>
</feature>
<keyword evidence="3" id="KW-1003">Cell membrane</keyword>
<evidence type="ECO:0008006" key="16">
    <source>
        <dbReference type="Google" id="ProtNLM"/>
    </source>
</evidence>
<organism evidence="14 15">
    <name type="scientific">Apilactobacillus ozensis DSM 23829 = JCM 17196</name>
    <dbReference type="NCBI Taxonomy" id="1423781"/>
    <lineage>
        <taxon>Bacteria</taxon>
        <taxon>Bacillati</taxon>
        <taxon>Bacillota</taxon>
        <taxon>Bacilli</taxon>
        <taxon>Lactobacillales</taxon>
        <taxon>Lactobacillaceae</taxon>
        <taxon>Apilactobacillus</taxon>
    </lineage>
</organism>
<dbReference type="InterPro" id="IPR016169">
    <property type="entry name" value="FAD-bd_PCMH_sub2"/>
</dbReference>
<keyword evidence="6 10" id="KW-1133">Transmembrane helix</keyword>
<feature type="transmembrane region" description="Helical" evidence="11">
    <location>
        <begin position="40"/>
        <end position="64"/>
    </location>
</feature>
<gene>
    <name evidence="14" type="ORF">FD06_GL000854</name>
</gene>
<evidence type="ECO:0000256" key="3">
    <source>
        <dbReference type="ARBA" id="ARBA00022475"/>
    </source>
</evidence>
<dbReference type="CDD" id="cd04590">
    <property type="entry name" value="CBS_pair_CorC_HlyC_assoc"/>
    <property type="match status" value="1"/>
</dbReference>
<comment type="similarity">
    <text evidence="2">Belongs to the UPF0053 family.</text>
</comment>
<dbReference type="SUPFAM" id="SSF56176">
    <property type="entry name" value="FAD-binding/transporter-associated domain-like"/>
    <property type="match status" value="1"/>
</dbReference>
<keyword evidence="4 10" id="KW-0812">Transmembrane</keyword>
<dbReference type="Proteomes" id="UP000052012">
    <property type="component" value="Unassembled WGS sequence"/>
</dbReference>
<dbReference type="AlphaFoldDB" id="A0A0R2AQW0"/>
<evidence type="ECO:0000256" key="6">
    <source>
        <dbReference type="ARBA" id="ARBA00022989"/>
    </source>
</evidence>
<sequence length="480" mass="54882">MDFVLLRLKKLAIPLYNIKERNYYNIFYEMRNVLLDSGAVFLQIIVILVSFFFAAFFVACEFALVQTRYSMLEEEVEKKGKTKKLSREMHMVTNLNDYLSTTQVGLSLCGILMGWIGESLFVDALFHVLELDSNLINPGTAHAIGGVVGVFILTYLEVVFTEVVPKNISIAIPRKVLGLVASPLHYFHILFYPGVWLINVSAAGVVKLFGIKMADESDEAMSQSEILSISKDAVKTGALEKYDYLYMQRAFEFNDKVAKDIMIDRTQLNVIDITTKVKDAVTQYLQTKFSRIPVVADNDKDKILGYIYNYDIVRQSRVDSSIGIDKLLRDIITVPETMKITEVLQEMINHRTPMVVVVDEYGGTSGIITDKDIYEELFGTVRDEIDPATNEYIFKQPKGTYQVSGKMTTHDFERYFHTDIKEFNKSDSVTLSGYIIDENNDIKTGDSFTIKQFTFKVIDFENSFINWFEVNVDQDYIDKK</sequence>
<dbReference type="PROSITE" id="PS51846">
    <property type="entry name" value="CNNM"/>
    <property type="match status" value="1"/>
</dbReference>
<reference evidence="14 15" key="1">
    <citation type="journal article" date="2015" name="Genome Announc.">
        <title>Expanding the biotechnology potential of lactobacilli through comparative genomics of 213 strains and associated genera.</title>
        <authorList>
            <person name="Sun Z."/>
            <person name="Harris H.M."/>
            <person name="McCann A."/>
            <person name="Guo C."/>
            <person name="Argimon S."/>
            <person name="Zhang W."/>
            <person name="Yang X."/>
            <person name="Jeffery I.B."/>
            <person name="Cooney J.C."/>
            <person name="Kagawa T.F."/>
            <person name="Liu W."/>
            <person name="Song Y."/>
            <person name="Salvetti E."/>
            <person name="Wrobel A."/>
            <person name="Rasinkangas P."/>
            <person name="Parkhill J."/>
            <person name="Rea M.C."/>
            <person name="O'Sullivan O."/>
            <person name="Ritari J."/>
            <person name="Douillard F.P."/>
            <person name="Paul Ross R."/>
            <person name="Yang R."/>
            <person name="Briner A.E."/>
            <person name="Felis G.E."/>
            <person name="de Vos W.M."/>
            <person name="Barrangou R."/>
            <person name="Klaenhammer T.R."/>
            <person name="Caufield P.W."/>
            <person name="Cui Y."/>
            <person name="Zhang H."/>
            <person name="O'Toole P.W."/>
        </authorList>
    </citation>
    <scope>NUCLEOTIDE SEQUENCE [LARGE SCALE GENOMIC DNA]</scope>
    <source>
        <strain evidence="14 15">DSM 23829</strain>
    </source>
</reference>
<evidence type="ECO:0000313" key="14">
    <source>
        <dbReference type="EMBL" id="KRM69681.1"/>
    </source>
</evidence>
<keyword evidence="15" id="KW-1185">Reference proteome</keyword>
<dbReference type="EMBL" id="AYYQ01000002">
    <property type="protein sequence ID" value="KRM69681.1"/>
    <property type="molecule type" value="Genomic_DNA"/>
</dbReference>
<evidence type="ECO:0000256" key="7">
    <source>
        <dbReference type="ARBA" id="ARBA00023122"/>
    </source>
</evidence>
<feature type="domain" description="CBS" evidence="12">
    <location>
        <begin position="327"/>
        <end position="384"/>
    </location>
</feature>
<feature type="transmembrane region" description="Helical" evidence="11">
    <location>
        <begin position="141"/>
        <end position="164"/>
    </location>
</feature>
<evidence type="ECO:0000259" key="13">
    <source>
        <dbReference type="PROSITE" id="PS51846"/>
    </source>
</evidence>
<dbReference type="SUPFAM" id="SSF54631">
    <property type="entry name" value="CBS-domain pair"/>
    <property type="match status" value="1"/>
</dbReference>
<dbReference type="SMART" id="SM00116">
    <property type="entry name" value="CBS"/>
    <property type="match status" value="2"/>
</dbReference>
<dbReference type="InterPro" id="IPR005170">
    <property type="entry name" value="Transptr-assoc_dom"/>
</dbReference>
<dbReference type="InterPro" id="IPR051676">
    <property type="entry name" value="UPF0053_domain"/>
</dbReference>
<evidence type="ECO:0000256" key="10">
    <source>
        <dbReference type="PROSITE-ProRule" id="PRU01193"/>
    </source>
</evidence>
<accession>A0A0R2AQW0</accession>
<keyword evidence="7 9" id="KW-0129">CBS domain</keyword>
<evidence type="ECO:0000256" key="2">
    <source>
        <dbReference type="ARBA" id="ARBA00006337"/>
    </source>
</evidence>
<proteinExistence type="inferred from homology"/>
<evidence type="ECO:0000259" key="12">
    <source>
        <dbReference type="PROSITE" id="PS51371"/>
    </source>
</evidence>
<evidence type="ECO:0000256" key="5">
    <source>
        <dbReference type="ARBA" id="ARBA00022737"/>
    </source>
</evidence>
<evidence type="ECO:0000256" key="9">
    <source>
        <dbReference type="PROSITE-ProRule" id="PRU00703"/>
    </source>
</evidence>
<dbReference type="InterPro" id="IPR044751">
    <property type="entry name" value="Ion_transp-like_CBS"/>
</dbReference>
<dbReference type="InterPro" id="IPR036318">
    <property type="entry name" value="FAD-bd_PCMH-like_sf"/>
</dbReference>
<dbReference type="PANTHER" id="PTHR43099:SF2">
    <property type="entry name" value="UPF0053 PROTEIN YRKA"/>
    <property type="match status" value="1"/>
</dbReference>
<evidence type="ECO:0000256" key="1">
    <source>
        <dbReference type="ARBA" id="ARBA00004651"/>
    </source>
</evidence>
<dbReference type="Pfam" id="PF00571">
    <property type="entry name" value="CBS"/>
    <property type="match status" value="2"/>
</dbReference>
<dbReference type="PANTHER" id="PTHR43099">
    <property type="entry name" value="UPF0053 PROTEIN YRKA"/>
    <property type="match status" value="1"/>
</dbReference>
<dbReference type="Pfam" id="PF03471">
    <property type="entry name" value="CorC_HlyC"/>
    <property type="match status" value="1"/>
</dbReference>